<dbReference type="PROSITE" id="PS00644">
    <property type="entry name" value="COMPLEX1_51K_1"/>
    <property type="match status" value="1"/>
</dbReference>
<dbReference type="Gene3D" id="3.40.30.10">
    <property type="entry name" value="Glutaredoxin"/>
    <property type="match status" value="1"/>
</dbReference>
<dbReference type="SUPFAM" id="SSF140490">
    <property type="entry name" value="Nqo1C-terminal domain-like"/>
    <property type="match status" value="1"/>
</dbReference>
<dbReference type="Gene3D" id="3.10.20.600">
    <property type="match status" value="1"/>
</dbReference>
<dbReference type="InterPro" id="IPR001949">
    <property type="entry name" value="NADH-UbQ_OxRdtase_51kDa_CS"/>
</dbReference>
<dbReference type="InterPro" id="IPR011538">
    <property type="entry name" value="Nuo51_FMN-bd"/>
</dbReference>
<evidence type="ECO:0000259" key="7">
    <source>
        <dbReference type="SMART" id="SM00928"/>
    </source>
</evidence>
<evidence type="ECO:0000256" key="4">
    <source>
        <dbReference type="ARBA" id="ARBA00022723"/>
    </source>
</evidence>
<keyword evidence="5" id="KW-0408">Iron</keyword>
<dbReference type="KEGG" id="chrm:FYK34_05850"/>
<evidence type="ECO:0000313" key="9">
    <source>
        <dbReference type="Proteomes" id="UP000322079"/>
    </source>
</evidence>
<dbReference type="SUPFAM" id="SSF142019">
    <property type="entry name" value="Nqo1 FMN-binding domain-like"/>
    <property type="match status" value="1"/>
</dbReference>
<dbReference type="Pfam" id="PF10589">
    <property type="entry name" value="NADH_4Fe-4S"/>
    <property type="match status" value="1"/>
</dbReference>
<reference evidence="8 9" key="1">
    <citation type="submission" date="2019-08" db="EMBL/GenBank/DDBJ databases">
        <title>Chromobacterium paludis, a novel bacterium isolated from a Maryland marsh pond.</title>
        <authorList>
            <person name="Blackburn M.B."/>
            <person name="Gundersen-Rindal D.E."/>
        </authorList>
    </citation>
    <scope>NUCLEOTIDE SEQUENCE [LARGE SCALE GENOMIC DNA]</scope>
    <source>
        <strain evidence="9">IIBBL 257-1</strain>
    </source>
</reference>
<dbReference type="GO" id="GO:0051539">
    <property type="term" value="F:4 iron, 4 sulfur cluster binding"/>
    <property type="evidence" value="ECO:0007669"/>
    <property type="project" value="UniProtKB-KW"/>
</dbReference>
<proteinExistence type="inferred from homology"/>
<dbReference type="GO" id="GO:0010181">
    <property type="term" value="F:FMN binding"/>
    <property type="evidence" value="ECO:0007669"/>
    <property type="project" value="InterPro"/>
</dbReference>
<keyword evidence="4" id="KW-0479">Metal-binding</keyword>
<accession>A0A5C1DF32</accession>
<dbReference type="Proteomes" id="UP000322079">
    <property type="component" value="Chromosome"/>
</dbReference>
<dbReference type="PANTHER" id="PTHR43578:SF3">
    <property type="entry name" value="NADH-QUINONE OXIDOREDUCTASE SUBUNIT F"/>
    <property type="match status" value="1"/>
</dbReference>
<protein>
    <submittedName>
        <fullName evidence="8">NADP oxidoreductase</fullName>
    </submittedName>
</protein>
<dbReference type="GO" id="GO:0008137">
    <property type="term" value="F:NADH dehydrogenase (ubiquinone) activity"/>
    <property type="evidence" value="ECO:0007669"/>
    <property type="project" value="InterPro"/>
</dbReference>
<dbReference type="GO" id="GO:0046872">
    <property type="term" value="F:metal ion binding"/>
    <property type="evidence" value="ECO:0007669"/>
    <property type="project" value="UniProtKB-KW"/>
</dbReference>
<evidence type="ECO:0000256" key="6">
    <source>
        <dbReference type="ARBA" id="ARBA00023014"/>
    </source>
</evidence>
<dbReference type="RefSeq" id="WP_149295493.1">
    <property type="nucleotide sequence ID" value="NZ_CP043473.1"/>
</dbReference>
<dbReference type="InterPro" id="IPR041921">
    <property type="entry name" value="NuoE_N"/>
</dbReference>
<gene>
    <name evidence="8" type="ORF">FYK34_05850</name>
</gene>
<sequence length="586" mass="62622">MTAARHMMPDALLVQALLARHPRRTEALLPLLLDAQQALGCVPQSLHGGIADHLGLTLAQVRAAIAFYHFLSAEPLGDYCLRLSDSVTDRLGGGEAIRDGLLARLGAQQGVTRSDGRVSVHMTSCIGLADQGPAALVNGQPLTRLTLARARRLADLVERGVPLADWPRGWFSVAQPVRLAGPLLSGRPRRGEALRRAMRQGRDAALHEIRLAGLRGCGGAGFSTGLKWRLAKEAVGAARYVTCNADEGEPGTFKDRLLLARRPDLVFEGMSVAGYVIGAKRGLLYLRGEYAYLMPHLRATLRRRHAEGLLGNRVLGTDFSFDIDIQLGAGAYVCGEETALLESLEGRRGIPRLRPPYPVSAGYLGGPTVNNNVETLAWAAHILARGAAGFRARGTAQSPGGKLLSIAGDVAAPGVYEFDFGITVREVLMACGAADTQAVQVGGPSGVLISAADFDRRIAFEDLSTGGAFTVFDASRDLVDIARQFTHFFAFESCGLCTPCRVGTQLLARAADQLADGRAGGADLRRIEETGRLMRQTSHCGLGQTAANPLLDLLSRFRPLCESRLRGDGFAPDAVDGRRPCGREAR</sequence>
<dbReference type="SUPFAM" id="SSF142984">
    <property type="entry name" value="Nqo1 middle domain-like"/>
    <property type="match status" value="1"/>
</dbReference>
<comment type="similarity">
    <text evidence="2">Belongs to the complex I 51 kDa subunit family.</text>
</comment>
<dbReference type="SMART" id="SM00928">
    <property type="entry name" value="NADH_4Fe-4S"/>
    <property type="match status" value="1"/>
</dbReference>
<dbReference type="Gene3D" id="1.10.10.1590">
    <property type="entry name" value="NADH-quinone oxidoreductase subunit E"/>
    <property type="match status" value="1"/>
</dbReference>
<dbReference type="Gene3D" id="3.40.50.11540">
    <property type="entry name" value="NADH-ubiquinone oxidoreductase 51kDa subunit"/>
    <property type="match status" value="1"/>
</dbReference>
<dbReference type="Pfam" id="PF01512">
    <property type="entry name" value="Complex1_51K"/>
    <property type="match status" value="1"/>
</dbReference>
<evidence type="ECO:0000313" key="8">
    <source>
        <dbReference type="EMBL" id="QEL55123.1"/>
    </source>
</evidence>
<keyword evidence="3" id="KW-0004">4Fe-4S</keyword>
<organism evidence="8 9">
    <name type="scientific">Chromobacterium paludis</name>
    <dbReference type="NCBI Taxonomy" id="2605945"/>
    <lineage>
        <taxon>Bacteria</taxon>
        <taxon>Pseudomonadati</taxon>
        <taxon>Pseudomonadota</taxon>
        <taxon>Betaproteobacteria</taxon>
        <taxon>Neisseriales</taxon>
        <taxon>Chromobacteriaceae</taxon>
        <taxon>Chromobacterium</taxon>
    </lineage>
</organism>
<dbReference type="InterPro" id="IPR036249">
    <property type="entry name" value="Thioredoxin-like_sf"/>
</dbReference>
<name>A0A5C1DF32_9NEIS</name>
<dbReference type="PROSITE" id="PS00645">
    <property type="entry name" value="COMPLEX1_51K_2"/>
    <property type="match status" value="1"/>
</dbReference>
<evidence type="ECO:0000256" key="5">
    <source>
        <dbReference type="ARBA" id="ARBA00023004"/>
    </source>
</evidence>
<dbReference type="Gene3D" id="1.20.1440.230">
    <property type="entry name" value="NADH-ubiquinone oxidoreductase 51kDa subunit, iron-sulphur binding domain"/>
    <property type="match status" value="1"/>
</dbReference>
<dbReference type="AlphaFoldDB" id="A0A5C1DF32"/>
<dbReference type="EMBL" id="CP043473">
    <property type="protein sequence ID" value="QEL55123.1"/>
    <property type="molecule type" value="Genomic_DNA"/>
</dbReference>
<evidence type="ECO:0000256" key="2">
    <source>
        <dbReference type="ARBA" id="ARBA00007523"/>
    </source>
</evidence>
<dbReference type="SUPFAM" id="SSF52833">
    <property type="entry name" value="Thioredoxin-like"/>
    <property type="match status" value="1"/>
</dbReference>
<dbReference type="PANTHER" id="PTHR43578">
    <property type="entry name" value="NADH-QUINONE OXIDOREDUCTASE SUBUNIT F"/>
    <property type="match status" value="1"/>
</dbReference>
<keyword evidence="6" id="KW-0411">Iron-sulfur</keyword>
<dbReference type="InterPro" id="IPR037225">
    <property type="entry name" value="Nuo51_FMN-bd_sf"/>
</dbReference>
<dbReference type="Pfam" id="PF01257">
    <property type="entry name" value="2Fe-2S_thioredx"/>
    <property type="match status" value="1"/>
</dbReference>
<evidence type="ECO:0000256" key="3">
    <source>
        <dbReference type="ARBA" id="ARBA00022485"/>
    </source>
</evidence>
<dbReference type="InterPro" id="IPR019575">
    <property type="entry name" value="Nuop51_4Fe4S-bd"/>
</dbReference>
<feature type="domain" description="NADH-ubiquinone oxidoreductase 51kDa subunit iron-sulphur binding" evidence="7">
    <location>
        <begin position="479"/>
        <end position="524"/>
    </location>
</feature>
<comment type="cofactor">
    <cofactor evidence="1">
        <name>FMN</name>
        <dbReference type="ChEBI" id="CHEBI:58210"/>
    </cofactor>
</comment>
<evidence type="ECO:0000256" key="1">
    <source>
        <dbReference type="ARBA" id="ARBA00001917"/>
    </source>
</evidence>
<dbReference type="InterPro" id="IPR037207">
    <property type="entry name" value="Nuop51_4Fe4S-bd_sf"/>
</dbReference>
<keyword evidence="9" id="KW-1185">Reference proteome</keyword>